<dbReference type="AlphaFoldDB" id="A0A9J2P163"/>
<keyword evidence="2" id="KW-0472">Membrane</keyword>
<dbReference type="Proteomes" id="UP000036681">
    <property type="component" value="Unplaced"/>
</dbReference>
<keyword evidence="3" id="KW-1185">Reference proteome</keyword>
<feature type="transmembrane region" description="Helical" evidence="2">
    <location>
        <begin position="798"/>
        <end position="818"/>
    </location>
</feature>
<evidence type="ECO:0000313" key="3">
    <source>
        <dbReference type="Proteomes" id="UP000036681"/>
    </source>
</evidence>
<proteinExistence type="predicted"/>
<keyword evidence="2" id="KW-0812">Transmembrane</keyword>
<feature type="region of interest" description="Disordered" evidence="1">
    <location>
        <begin position="364"/>
        <end position="391"/>
    </location>
</feature>
<keyword evidence="2" id="KW-1133">Transmembrane helix</keyword>
<feature type="region of interest" description="Disordered" evidence="1">
    <location>
        <begin position="212"/>
        <end position="236"/>
    </location>
</feature>
<organism evidence="3 4">
    <name type="scientific">Ascaris lumbricoides</name>
    <name type="common">Giant roundworm</name>
    <dbReference type="NCBI Taxonomy" id="6252"/>
    <lineage>
        <taxon>Eukaryota</taxon>
        <taxon>Metazoa</taxon>
        <taxon>Ecdysozoa</taxon>
        <taxon>Nematoda</taxon>
        <taxon>Chromadorea</taxon>
        <taxon>Rhabditida</taxon>
        <taxon>Spirurina</taxon>
        <taxon>Ascaridomorpha</taxon>
        <taxon>Ascaridoidea</taxon>
        <taxon>Ascarididae</taxon>
        <taxon>Ascaris</taxon>
    </lineage>
</organism>
<reference evidence="4" key="1">
    <citation type="submission" date="2023-03" db="UniProtKB">
        <authorList>
            <consortium name="WormBaseParasite"/>
        </authorList>
    </citation>
    <scope>IDENTIFICATION</scope>
</reference>
<sequence>MRDFKTVSQMKSLLVRTGLLCIFSCMPAESFILAETLRYSQCKGNESCLYIAMGHRFEFCSCPSKEYACGKNNGVMNQDVEYHFCKERILPICNIGDVSTIVHGLKTYVECVCPDRYELIPRSTPDKPFVEYACESPIPCSVGESCARQTALALIKKCACADGFYCAMPSAEHGILDGLESTRYMIEKIDNTNVYLLPLHLRPLPLCEKSHNNWDTMSSSEDVPEEKEQPQPSASNIVQQAQKLGLSEQPQLITGESNKLLEVRPSTKNVSAGAEATIRADSPLLNSRSSSPNSGALSAASARYPLHTPHFKRIDFDDIGDAMVEERKPAWKQWQESIKDSYYKARKTVERSREEAAFLDSQLSRRSARRSESPFEGLAARSPCTMRPSFHASAPRTTGVFDDAGPYAAPAVSCSQGLESRYGKKASDIEARLLKTSVLPESMKIVTTKEFRKGPAPAVGSASEAMADETDYQMFLPRPYYSRPNRDDPDYFDFDLQHSVDMFKRPEGRYIPRGPQKWEEELLGDAKTKGAAPVSGYMFMKGDSDWRTNGTSYLSAALRTPSFWEHRFTSIGREVRESNPISLDSIARWALPLATMNIRDVLLLLFIKYGVASICPQVNHTVCNRDHPYHACVCALSLKEEAPPEKSCNKLLKIQRNRFPATSVVFKLDEHAEHYDVFPEEKFREAVATSLRLDQIFKQRYENDEEMMEEEDDSQFVEDYNDDQEEYNEEYGDEEEDRRKKARQYWKNKTPKIYGIGDVLRAVEVVKRMKAIAHFSQLADIDVREMIDIEGEPNNTILIMQTVLAGVAFGMMCLLGIWKGIKNCDDDRYETVEQKV</sequence>
<name>A0A9J2P163_ASCLU</name>
<evidence type="ECO:0000256" key="1">
    <source>
        <dbReference type="SAM" id="MobiDB-lite"/>
    </source>
</evidence>
<evidence type="ECO:0000256" key="2">
    <source>
        <dbReference type="SAM" id="Phobius"/>
    </source>
</evidence>
<evidence type="ECO:0000313" key="4">
    <source>
        <dbReference type="WBParaSite" id="ALUE_0000353701-mRNA-1"/>
    </source>
</evidence>
<accession>A0A9J2P163</accession>
<dbReference type="WBParaSite" id="ALUE_0000353701-mRNA-1">
    <property type="protein sequence ID" value="ALUE_0000353701-mRNA-1"/>
    <property type="gene ID" value="ALUE_0000353701"/>
</dbReference>
<protein>
    <submittedName>
        <fullName evidence="4">EGF-like domain-containing protein</fullName>
    </submittedName>
</protein>